<keyword evidence="2" id="KW-1185">Reference proteome</keyword>
<dbReference type="Proteomes" id="UP001530377">
    <property type="component" value="Unassembled WGS sequence"/>
</dbReference>
<evidence type="ECO:0000313" key="2">
    <source>
        <dbReference type="Proteomes" id="UP001530377"/>
    </source>
</evidence>
<proteinExistence type="predicted"/>
<gene>
    <name evidence="1" type="ORF">ACHAXA_008317</name>
</gene>
<dbReference type="AlphaFoldDB" id="A0ABD3RSR2"/>
<dbReference type="EMBL" id="JALLPB020000175">
    <property type="protein sequence ID" value="KAL3815943.1"/>
    <property type="molecule type" value="Genomic_DNA"/>
</dbReference>
<reference evidence="1 2" key="1">
    <citation type="submission" date="2024-10" db="EMBL/GenBank/DDBJ databases">
        <title>Updated reference genomes for cyclostephanoid diatoms.</title>
        <authorList>
            <person name="Roberts W.R."/>
            <person name="Alverson A.J."/>
        </authorList>
    </citation>
    <scope>NUCLEOTIDE SEQUENCE [LARGE SCALE GENOMIC DNA]</scope>
    <source>
        <strain evidence="1 2">AJA228-03</strain>
    </source>
</reference>
<name>A0ABD3RSR2_9STRA</name>
<evidence type="ECO:0000313" key="1">
    <source>
        <dbReference type="EMBL" id="KAL3815943.1"/>
    </source>
</evidence>
<accession>A0ABD3RSR2</accession>
<organism evidence="1 2">
    <name type="scientific">Cyclostephanos tholiformis</name>
    <dbReference type="NCBI Taxonomy" id="382380"/>
    <lineage>
        <taxon>Eukaryota</taxon>
        <taxon>Sar</taxon>
        <taxon>Stramenopiles</taxon>
        <taxon>Ochrophyta</taxon>
        <taxon>Bacillariophyta</taxon>
        <taxon>Coscinodiscophyceae</taxon>
        <taxon>Thalassiosirophycidae</taxon>
        <taxon>Stephanodiscales</taxon>
        <taxon>Stephanodiscaceae</taxon>
        <taxon>Cyclostephanos</taxon>
    </lineage>
</organism>
<protein>
    <submittedName>
        <fullName evidence="1">Uncharacterized protein</fullName>
    </submittedName>
</protein>
<sequence length="70" mass="8181">MAKLKNSRKYDEWNVKVRYDETTALTSTQHMSYHDRTATKAMELFSSTRDVSFRHNAFVTLVSTPYSSSR</sequence>
<comment type="caution">
    <text evidence="1">The sequence shown here is derived from an EMBL/GenBank/DDBJ whole genome shotgun (WGS) entry which is preliminary data.</text>
</comment>